<dbReference type="CDD" id="cd00037">
    <property type="entry name" value="CLECT"/>
    <property type="match status" value="1"/>
</dbReference>
<feature type="chain" id="PRO_5044820677" description="C-type lectin domain-containing protein" evidence="3">
    <location>
        <begin position="22"/>
        <end position="486"/>
    </location>
</feature>
<feature type="disulfide bond" evidence="2">
    <location>
        <begin position="448"/>
        <end position="466"/>
    </location>
</feature>
<evidence type="ECO:0000259" key="4">
    <source>
        <dbReference type="PROSITE" id="PS50041"/>
    </source>
</evidence>
<evidence type="ECO:0000313" key="5">
    <source>
        <dbReference type="EMBL" id="KAK7451158.1"/>
    </source>
</evidence>
<dbReference type="PANTHER" id="PTHR22722:SF15">
    <property type="entry name" value="LOW-DENSITY LIPOPROTEIN RECEPTOR-RELATED"/>
    <property type="match status" value="1"/>
</dbReference>
<dbReference type="SMART" id="SM00192">
    <property type="entry name" value="LDLa"/>
    <property type="match status" value="2"/>
</dbReference>
<dbReference type="InterPro" id="IPR001304">
    <property type="entry name" value="C-type_lectin-like"/>
</dbReference>
<protein>
    <recommendedName>
        <fullName evidence="4">C-type lectin domain-containing protein</fullName>
    </recommendedName>
</protein>
<sequence length="486" mass="54093">MATLAISMFVTIAVITNGIFGKNVTQPQLADFSTSTTHFKPTKETVNDYFYTAVASDEQTNHSNATAAPVMADCYYSKANYGGHLDVGCKSPWQGYLQTRGKIKTTMDEWMTVAVPEAHKVSISFSYLVFTDTAEPKLLPDGKWDCSTPDWRHFRYHFPCNLLVDCTGGEDEADCPYTGRCGQGKLTISDRCYMYVHQSTIEWIDAETMCRQHGGYLASLNTPREWNDVSKVLQDSVFTFTAVTEIQVGFSKAPANLGHMYKYEFLWSDTTVDFYNNYEYGGTASFGSVKRTFPNTKLGLFVVQEFIQFKTTSHLCELQESPEENLFMQNRTRSSTIRLAVSTNQNQSLDTPHVVCPDGHVTHMLLACDAQSACWAREAIGNDIRWGVPSYASCPAPITSRPPMFSCRSGVQHVPYSLVCDHRQDCNDASDEDFCDFEQCGGDTPIQCGASKQCLRGAVCDGDPQCVDGSDEDSCDSILPLSREDV</sequence>
<dbReference type="Pfam" id="PF00057">
    <property type="entry name" value="Ldl_recept_a"/>
    <property type="match status" value="1"/>
</dbReference>
<dbReference type="SUPFAM" id="SSF57424">
    <property type="entry name" value="LDL receptor-like module"/>
    <property type="match status" value="1"/>
</dbReference>
<comment type="caution">
    <text evidence="2">Lacks conserved residue(s) required for the propagation of feature annotation.</text>
</comment>
<dbReference type="PROSITE" id="PS50041">
    <property type="entry name" value="C_TYPE_LECTIN_2"/>
    <property type="match status" value="1"/>
</dbReference>
<dbReference type="Gene3D" id="3.10.100.10">
    <property type="entry name" value="Mannose-Binding Protein A, subunit A"/>
    <property type="match status" value="1"/>
</dbReference>
<dbReference type="EMBL" id="JACVVK020000732">
    <property type="protein sequence ID" value="KAK7451158.1"/>
    <property type="molecule type" value="Genomic_DNA"/>
</dbReference>
<feature type="non-terminal residue" evidence="5">
    <location>
        <position position="486"/>
    </location>
</feature>
<dbReference type="InterPro" id="IPR016187">
    <property type="entry name" value="CTDL_fold"/>
</dbReference>
<dbReference type="PROSITE" id="PS50068">
    <property type="entry name" value="LDLRA_2"/>
    <property type="match status" value="2"/>
</dbReference>
<dbReference type="InterPro" id="IPR016186">
    <property type="entry name" value="C-type_lectin-like/link_sf"/>
</dbReference>
<comment type="caution">
    <text evidence="5">The sequence shown here is derived from an EMBL/GenBank/DDBJ whole genome shotgun (WGS) entry which is preliminary data.</text>
</comment>
<dbReference type="SUPFAM" id="SSF56436">
    <property type="entry name" value="C-type lectin-like"/>
    <property type="match status" value="1"/>
</dbReference>
<keyword evidence="6" id="KW-1185">Reference proteome</keyword>
<dbReference type="InterPro" id="IPR036055">
    <property type="entry name" value="LDL_receptor-like_sf"/>
</dbReference>
<evidence type="ECO:0000256" key="1">
    <source>
        <dbReference type="ARBA" id="ARBA00023157"/>
    </source>
</evidence>
<feature type="signal peptide" evidence="3">
    <location>
        <begin position="1"/>
        <end position="21"/>
    </location>
</feature>
<reference evidence="5 6" key="1">
    <citation type="journal article" date="2023" name="Sci. Data">
        <title>Genome assembly of the Korean intertidal mud-creeper Batillaria attramentaria.</title>
        <authorList>
            <person name="Patra A.K."/>
            <person name="Ho P.T."/>
            <person name="Jun S."/>
            <person name="Lee S.J."/>
            <person name="Kim Y."/>
            <person name="Won Y.J."/>
        </authorList>
    </citation>
    <scope>NUCLEOTIDE SEQUENCE [LARGE SCALE GENOMIC DNA]</scope>
    <source>
        <strain evidence="5">Wonlab-2016</strain>
    </source>
</reference>
<dbReference type="Proteomes" id="UP001519460">
    <property type="component" value="Unassembled WGS sequence"/>
</dbReference>
<feature type="disulfide bond" evidence="2">
    <location>
        <begin position="460"/>
        <end position="475"/>
    </location>
</feature>
<dbReference type="Gene3D" id="4.10.400.10">
    <property type="entry name" value="Low-density Lipoprotein Receptor"/>
    <property type="match status" value="1"/>
</dbReference>
<evidence type="ECO:0000313" key="6">
    <source>
        <dbReference type="Proteomes" id="UP001519460"/>
    </source>
</evidence>
<evidence type="ECO:0000256" key="2">
    <source>
        <dbReference type="PROSITE-ProRule" id="PRU00124"/>
    </source>
</evidence>
<feature type="domain" description="C-type lectin" evidence="4">
    <location>
        <begin position="188"/>
        <end position="281"/>
    </location>
</feature>
<evidence type="ECO:0000256" key="3">
    <source>
        <dbReference type="SAM" id="SignalP"/>
    </source>
</evidence>
<dbReference type="PRINTS" id="PR00261">
    <property type="entry name" value="LDLRECEPTOR"/>
</dbReference>
<dbReference type="InterPro" id="IPR002172">
    <property type="entry name" value="LDrepeatLR_classA_rpt"/>
</dbReference>
<keyword evidence="3" id="KW-0732">Signal</keyword>
<organism evidence="5 6">
    <name type="scientific">Batillaria attramentaria</name>
    <dbReference type="NCBI Taxonomy" id="370345"/>
    <lineage>
        <taxon>Eukaryota</taxon>
        <taxon>Metazoa</taxon>
        <taxon>Spiralia</taxon>
        <taxon>Lophotrochozoa</taxon>
        <taxon>Mollusca</taxon>
        <taxon>Gastropoda</taxon>
        <taxon>Caenogastropoda</taxon>
        <taxon>Sorbeoconcha</taxon>
        <taxon>Cerithioidea</taxon>
        <taxon>Batillariidae</taxon>
        <taxon>Batillaria</taxon>
    </lineage>
</organism>
<feature type="disulfide bond" evidence="2">
    <location>
        <begin position="420"/>
        <end position="435"/>
    </location>
</feature>
<name>A0ABD0J1U6_9CAEN</name>
<accession>A0ABD0J1U6</accession>
<dbReference type="PANTHER" id="PTHR22722">
    <property type="entry name" value="LOW-DENSITY LIPOPROTEIN RECEPTOR-RELATED PROTEIN 2-RELATED"/>
    <property type="match status" value="1"/>
</dbReference>
<proteinExistence type="predicted"/>
<dbReference type="CDD" id="cd00112">
    <property type="entry name" value="LDLa"/>
    <property type="match status" value="2"/>
</dbReference>
<gene>
    <name evidence="5" type="ORF">BaRGS_00039870</name>
</gene>
<dbReference type="SMART" id="SM00034">
    <property type="entry name" value="CLECT"/>
    <property type="match status" value="1"/>
</dbReference>
<keyword evidence="1 2" id="KW-1015">Disulfide bond</keyword>
<dbReference type="AlphaFoldDB" id="A0ABD0J1U6"/>
<dbReference type="InterPro" id="IPR051221">
    <property type="entry name" value="LDLR-related"/>
</dbReference>